<feature type="repeat" description="CXXCXGXG motif" evidence="11">
    <location>
        <begin position="208"/>
        <end position="215"/>
    </location>
</feature>
<keyword evidence="1 11" id="KW-0963">Cytoplasm</keyword>
<dbReference type="CDD" id="cd06257">
    <property type="entry name" value="DnaJ"/>
    <property type="match status" value="1"/>
</dbReference>
<keyword evidence="6 11" id="KW-0862">Zinc</keyword>
<dbReference type="InterPro" id="IPR001305">
    <property type="entry name" value="HSP_DnaJ_Cys-rich_dom"/>
</dbReference>
<feature type="repeat" description="CXXCXGXG motif" evidence="11">
    <location>
        <begin position="182"/>
        <end position="189"/>
    </location>
</feature>
<keyword evidence="2 11" id="KW-0235">DNA replication</keyword>
<dbReference type="CDD" id="cd10719">
    <property type="entry name" value="DnaJ_zf"/>
    <property type="match status" value="1"/>
</dbReference>
<accession>A0A2M7VH96</accession>
<evidence type="ECO:0000256" key="6">
    <source>
        <dbReference type="ARBA" id="ARBA00022833"/>
    </source>
</evidence>
<evidence type="ECO:0000256" key="1">
    <source>
        <dbReference type="ARBA" id="ARBA00022490"/>
    </source>
</evidence>
<dbReference type="GO" id="GO:0005524">
    <property type="term" value="F:ATP binding"/>
    <property type="evidence" value="ECO:0007669"/>
    <property type="project" value="InterPro"/>
</dbReference>
<dbReference type="CDD" id="cd10747">
    <property type="entry name" value="DnaJ_C"/>
    <property type="match status" value="1"/>
</dbReference>
<dbReference type="GO" id="GO:0006260">
    <property type="term" value="P:DNA replication"/>
    <property type="evidence" value="ECO:0007669"/>
    <property type="project" value="UniProtKB-KW"/>
</dbReference>
<dbReference type="GO" id="GO:0051082">
    <property type="term" value="F:unfolded protein binding"/>
    <property type="evidence" value="ECO:0007669"/>
    <property type="project" value="UniProtKB-UniRule"/>
</dbReference>
<dbReference type="AlphaFoldDB" id="A0A2M7VH96"/>
<dbReference type="PANTHER" id="PTHR43096">
    <property type="entry name" value="DNAJ HOMOLOG 1, MITOCHONDRIAL-RELATED"/>
    <property type="match status" value="1"/>
</dbReference>
<dbReference type="NCBIfam" id="TIGR02349">
    <property type="entry name" value="DnaJ_bact"/>
    <property type="match status" value="1"/>
</dbReference>
<dbReference type="GO" id="GO:0009408">
    <property type="term" value="P:response to heat"/>
    <property type="evidence" value="ECO:0007669"/>
    <property type="project" value="InterPro"/>
</dbReference>
<dbReference type="Gene3D" id="2.60.260.20">
    <property type="entry name" value="Urease metallochaperone UreE, N-terminal domain"/>
    <property type="match status" value="2"/>
</dbReference>
<feature type="binding site" evidence="11">
    <location>
        <position position="185"/>
    </location>
    <ligand>
        <name>Zn(2+)</name>
        <dbReference type="ChEBI" id="CHEBI:29105"/>
        <label>2</label>
    </ligand>
</feature>
<evidence type="ECO:0000256" key="12">
    <source>
        <dbReference type="PROSITE-ProRule" id="PRU00546"/>
    </source>
</evidence>
<evidence type="ECO:0000256" key="5">
    <source>
        <dbReference type="ARBA" id="ARBA00022771"/>
    </source>
</evidence>
<evidence type="ECO:0000259" key="13">
    <source>
        <dbReference type="PROSITE" id="PS50076"/>
    </source>
</evidence>
<dbReference type="EMBL" id="PFPO01000002">
    <property type="protein sequence ID" value="PIZ99929.1"/>
    <property type="molecule type" value="Genomic_DNA"/>
</dbReference>
<dbReference type="GO" id="GO:0005737">
    <property type="term" value="C:cytoplasm"/>
    <property type="evidence" value="ECO:0007669"/>
    <property type="project" value="UniProtKB-SubCell"/>
</dbReference>
<dbReference type="SUPFAM" id="SSF57938">
    <property type="entry name" value="DnaJ/Hsp40 cysteine-rich domain"/>
    <property type="match status" value="1"/>
</dbReference>
<dbReference type="GO" id="GO:0031072">
    <property type="term" value="F:heat shock protein binding"/>
    <property type="evidence" value="ECO:0007669"/>
    <property type="project" value="InterPro"/>
</dbReference>
<dbReference type="GO" id="GO:0008270">
    <property type="term" value="F:zinc ion binding"/>
    <property type="evidence" value="ECO:0007669"/>
    <property type="project" value="UniProtKB-UniRule"/>
</dbReference>
<dbReference type="PANTHER" id="PTHR43096:SF48">
    <property type="entry name" value="CHAPERONE PROTEIN DNAJ"/>
    <property type="match status" value="1"/>
</dbReference>
<comment type="domain">
    <text evidence="11">The J domain is necessary and sufficient to stimulate DnaK ATPase activity. Zinc center 1 plays an important role in the autonomous, DnaK-independent chaperone activity of DnaJ. Zinc center 2 is essential for interaction with DnaK and for DnaJ activity.</text>
</comment>
<dbReference type="InterPro" id="IPR012724">
    <property type="entry name" value="DnaJ"/>
</dbReference>
<feature type="binding site" evidence="11">
    <location>
        <position position="225"/>
    </location>
    <ligand>
        <name>Zn(2+)</name>
        <dbReference type="ChEBI" id="CHEBI:29105"/>
        <label>1</label>
    </ligand>
</feature>
<comment type="caution">
    <text evidence="15">The sequence shown here is derived from an EMBL/GenBank/DDBJ whole genome shotgun (WGS) entry which is preliminary data.</text>
</comment>
<dbReference type="Pfam" id="PF00226">
    <property type="entry name" value="DnaJ"/>
    <property type="match status" value="1"/>
</dbReference>
<comment type="subunit">
    <text evidence="11">Homodimer.</text>
</comment>
<dbReference type="SUPFAM" id="SSF46565">
    <property type="entry name" value="Chaperone J-domain"/>
    <property type="match status" value="1"/>
</dbReference>
<dbReference type="PROSITE" id="PS50076">
    <property type="entry name" value="DNAJ_2"/>
    <property type="match status" value="1"/>
</dbReference>
<keyword evidence="8 11" id="KW-0143">Chaperone</keyword>
<dbReference type="SMART" id="SM00271">
    <property type="entry name" value="DnaJ"/>
    <property type="match status" value="1"/>
</dbReference>
<feature type="binding site" evidence="11">
    <location>
        <position position="208"/>
    </location>
    <ligand>
        <name>Zn(2+)</name>
        <dbReference type="ChEBI" id="CHEBI:29105"/>
        <label>2</label>
    </ligand>
</feature>
<feature type="binding site" evidence="11">
    <location>
        <position position="182"/>
    </location>
    <ligand>
        <name>Zn(2+)</name>
        <dbReference type="ChEBI" id="CHEBI:29105"/>
        <label>2</label>
    </ligand>
</feature>
<feature type="repeat" description="CXXCXGXG motif" evidence="11">
    <location>
        <begin position="165"/>
        <end position="172"/>
    </location>
</feature>
<feature type="repeat" description="CXXCXGXG motif" evidence="11">
    <location>
        <begin position="222"/>
        <end position="229"/>
    </location>
</feature>
<dbReference type="FunFam" id="2.10.230.10:FF:000002">
    <property type="entry name" value="Molecular chaperone DnaJ"/>
    <property type="match status" value="1"/>
</dbReference>
<dbReference type="PRINTS" id="PR00625">
    <property type="entry name" value="JDOMAIN"/>
</dbReference>
<dbReference type="PROSITE" id="PS51188">
    <property type="entry name" value="ZF_CR"/>
    <property type="match status" value="1"/>
</dbReference>
<comment type="cofactor">
    <cofactor evidence="11">
        <name>Zn(2+)</name>
        <dbReference type="ChEBI" id="CHEBI:29105"/>
    </cofactor>
    <text evidence="11">Binds 2 Zn(2+) ions per monomer.</text>
</comment>
<dbReference type="FunFam" id="2.60.260.20:FF:000005">
    <property type="entry name" value="Chaperone protein dnaJ 1, mitochondrial"/>
    <property type="match status" value="1"/>
</dbReference>
<dbReference type="PROSITE" id="PS00636">
    <property type="entry name" value="DNAJ_1"/>
    <property type="match status" value="1"/>
</dbReference>
<evidence type="ECO:0000256" key="8">
    <source>
        <dbReference type="ARBA" id="ARBA00023186"/>
    </source>
</evidence>
<evidence type="ECO:0000256" key="9">
    <source>
        <dbReference type="ARBA" id="ARBA00061004"/>
    </source>
</evidence>
<dbReference type="SUPFAM" id="SSF49493">
    <property type="entry name" value="HSP40/DnaJ peptide-binding domain"/>
    <property type="match status" value="2"/>
</dbReference>
<dbReference type="InterPro" id="IPR001623">
    <property type="entry name" value="DnaJ_domain"/>
</dbReference>
<keyword evidence="3 11" id="KW-0479">Metal-binding</keyword>
<organism evidence="15 16">
    <name type="scientific">Candidatus Komeilibacteria bacterium CG_4_10_14_0_2_um_filter_37_10</name>
    <dbReference type="NCBI Taxonomy" id="1974470"/>
    <lineage>
        <taxon>Bacteria</taxon>
        <taxon>Candidatus Komeiliibacteriota</taxon>
    </lineage>
</organism>
<evidence type="ECO:0000256" key="3">
    <source>
        <dbReference type="ARBA" id="ARBA00022723"/>
    </source>
</evidence>
<dbReference type="InterPro" id="IPR036410">
    <property type="entry name" value="HSP_DnaJ_Cys-rich_dom_sf"/>
</dbReference>
<evidence type="ECO:0000256" key="7">
    <source>
        <dbReference type="ARBA" id="ARBA00023016"/>
    </source>
</evidence>
<evidence type="ECO:0000256" key="2">
    <source>
        <dbReference type="ARBA" id="ARBA00022705"/>
    </source>
</evidence>
<dbReference type="Gene3D" id="2.10.230.10">
    <property type="entry name" value="Heat shock protein DnaJ, cysteine-rich domain"/>
    <property type="match status" value="1"/>
</dbReference>
<evidence type="ECO:0000313" key="15">
    <source>
        <dbReference type="EMBL" id="PIZ99929.1"/>
    </source>
</evidence>
<keyword evidence="7 11" id="KW-0346">Stress response</keyword>
<evidence type="ECO:0000259" key="14">
    <source>
        <dbReference type="PROSITE" id="PS51188"/>
    </source>
</evidence>
<evidence type="ECO:0000256" key="11">
    <source>
        <dbReference type="HAMAP-Rule" id="MF_01152"/>
    </source>
</evidence>
<feature type="binding site" evidence="11">
    <location>
        <position position="211"/>
    </location>
    <ligand>
        <name>Zn(2+)</name>
        <dbReference type="ChEBI" id="CHEBI:29105"/>
        <label>2</label>
    </ligand>
</feature>
<feature type="zinc finger region" description="CR-type" evidence="12">
    <location>
        <begin position="152"/>
        <end position="234"/>
    </location>
</feature>
<sequence>MSKDYYQVLGVDKNANAEEIKKAFRKLAHEYHPDKNKGNEDKFKEINEAYQVLSNAEKKQKYDQYGSSGPFGYDGARANGANANYGGFNWQDFGSWQQQGNVHADDLGDILGGFGDMFGFGNQSRTRQRSGPQRGEDIEARISITFEESYFGCEKQIELRKKVKCSKCQGNGAAPGTKIENCKTCQGSGQVRKNQQTIFGQIATVVTCPECQGEGRSYAQKCPNCQGRGVINDNTKIKVKIPAGINNGQSLKLSGQGEAGEKSGSNGDLYLSMNVLSSAKFRRENDDLYTTALINISQATLGDKILIESVAEQVKLKIPAGTKSGTQFKISGYGMPKLNGRGNGNLLVKVEIKIPTHLNREQKKLLEQLKENDL</sequence>
<feature type="binding site" evidence="11">
    <location>
        <position position="165"/>
    </location>
    <ligand>
        <name>Zn(2+)</name>
        <dbReference type="ChEBI" id="CHEBI:29105"/>
        <label>1</label>
    </ligand>
</feature>
<feature type="binding site" evidence="11">
    <location>
        <position position="222"/>
    </location>
    <ligand>
        <name>Zn(2+)</name>
        <dbReference type="ChEBI" id="CHEBI:29105"/>
        <label>1</label>
    </ligand>
</feature>
<dbReference type="NCBIfam" id="NF008035">
    <property type="entry name" value="PRK10767.1"/>
    <property type="match status" value="1"/>
</dbReference>
<dbReference type="InterPro" id="IPR018253">
    <property type="entry name" value="DnaJ_domain_CS"/>
</dbReference>
<evidence type="ECO:0000256" key="4">
    <source>
        <dbReference type="ARBA" id="ARBA00022737"/>
    </source>
</evidence>
<feature type="binding site" evidence="11">
    <location>
        <position position="168"/>
    </location>
    <ligand>
        <name>Zn(2+)</name>
        <dbReference type="ChEBI" id="CHEBI:29105"/>
        <label>1</label>
    </ligand>
</feature>
<evidence type="ECO:0000256" key="10">
    <source>
        <dbReference type="ARBA" id="ARBA00067609"/>
    </source>
</evidence>
<feature type="domain" description="CR-type" evidence="14">
    <location>
        <begin position="152"/>
        <end position="234"/>
    </location>
</feature>
<dbReference type="Pfam" id="PF01556">
    <property type="entry name" value="DnaJ_C"/>
    <property type="match status" value="1"/>
</dbReference>
<protein>
    <recommendedName>
        <fullName evidence="10 11">Chaperone protein DnaJ</fullName>
    </recommendedName>
</protein>
<keyword evidence="5 11" id="KW-0863">Zinc-finger</keyword>
<dbReference type="Gene3D" id="1.10.287.110">
    <property type="entry name" value="DnaJ domain"/>
    <property type="match status" value="1"/>
</dbReference>
<comment type="subcellular location">
    <subcellularLocation>
        <location evidence="11">Cytoplasm</location>
    </subcellularLocation>
</comment>
<keyword evidence="4 11" id="KW-0677">Repeat</keyword>
<dbReference type="InterPro" id="IPR002939">
    <property type="entry name" value="DnaJ_C"/>
</dbReference>
<proteinExistence type="inferred from homology"/>
<dbReference type="InterPro" id="IPR036869">
    <property type="entry name" value="J_dom_sf"/>
</dbReference>
<dbReference type="HAMAP" id="MF_01152">
    <property type="entry name" value="DnaJ"/>
    <property type="match status" value="1"/>
</dbReference>
<dbReference type="GO" id="GO:0042026">
    <property type="term" value="P:protein refolding"/>
    <property type="evidence" value="ECO:0007669"/>
    <property type="project" value="TreeGrafter"/>
</dbReference>
<dbReference type="Pfam" id="PF00684">
    <property type="entry name" value="DnaJ_CXXCXGXG"/>
    <property type="match status" value="1"/>
</dbReference>
<name>A0A2M7VH96_9BACT</name>
<comment type="function">
    <text evidence="11">Participates actively in the response to hyperosmotic and heat shock by preventing the aggregation of stress-denatured proteins and by disaggregating proteins, also in an autonomous, DnaK-independent fashion. Unfolded proteins bind initially to DnaJ; upon interaction with the DnaJ-bound protein, DnaK hydrolyzes its bound ATP, resulting in the formation of a stable complex. GrpE releases ADP from DnaK; ATP binding to DnaK triggers the release of the substrate protein, thus completing the reaction cycle. Several rounds of ATP-dependent interactions between DnaJ, DnaK and GrpE are required for fully efficient folding. Also involved, together with DnaK and GrpE, in the DNA replication of plasmids through activation of initiation proteins.</text>
</comment>
<evidence type="ECO:0000313" key="16">
    <source>
        <dbReference type="Proteomes" id="UP000230405"/>
    </source>
</evidence>
<feature type="domain" description="J" evidence="13">
    <location>
        <begin position="4"/>
        <end position="66"/>
    </location>
</feature>
<comment type="similarity">
    <text evidence="9 11">Belongs to the DnaJ family.</text>
</comment>
<reference evidence="16" key="1">
    <citation type="submission" date="2017-09" db="EMBL/GenBank/DDBJ databases">
        <title>Depth-based differentiation of microbial function through sediment-hosted aquifers and enrichment of novel symbionts in the deep terrestrial subsurface.</title>
        <authorList>
            <person name="Probst A.J."/>
            <person name="Ladd B."/>
            <person name="Jarett J.K."/>
            <person name="Geller-Mcgrath D.E."/>
            <person name="Sieber C.M.K."/>
            <person name="Emerson J.B."/>
            <person name="Anantharaman K."/>
            <person name="Thomas B.C."/>
            <person name="Malmstrom R."/>
            <person name="Stieglmeier M."/>
            <person name="Klingl A."/>
            <person name="Woyke T."/>
            <person name="Ryan C.M."/>
            <person name="Banfield J.F."/>
        </authorList>
    </citation>
    <scope>NUCLEOTIDE SEQUENCE [LARGE SCALE GENOMIC DNA]</scope>
</reference>
<dbReference type="InterPro" id="IPR008971">
    <property type="entry name" value="HSP40/DnaJ_pept-bd"/>
</dbReference>
<gene>
    <name evidence="11 15" type="primary">dnaJ</name>
    <name evidence="15" type="ORF">COX77_00045</name>
</gene>
<dbReference type="Proteomes" id="UP000230405">
    <property type="component" value="Unassembled WGS sequence"/>
</dbReference>